<gene>
    <name evidence="1" type="ORF">O181_045763</name>
</gene>
<sequence length="234" mass="27123">MPRHSTPLTEAKISVKGSSTPLIGENPICAKDIPKLEEWETFSGEGEYNHIEFIRKIDLLQEDLHILDEIIVGKLNSLFTITSKKWYYKMRQDQSKHDWHWWKSEIITKWASNSWRVKMKNGSESAIFNSEKYKPLTWFLKHKDRLSALHPDMSDSTMNMKILRKFGGELGHAIKCRCVEPCSTKDYINAMEDIINRTIIGKTWTRVPSHKCGSTSHLANTFTKKTNINEAQVI</sequence>
<comment type="caution">
    <text evidence="1">The sequence shown here is derived from an EMBL/GenBank/DDBJ whole genome shotgun (WGS) entry which is preliminary data.</text>
</comment>
<keyword evidence="2" id="KW-1185">Reference proteome</keyword>
<name>A0A9Q3HHW9_9BASI</name>
<protein>
    <submittedName>
        <fullName evidence="1">Uncharacterized protein</fullName>
    </submittedName>
</protein>
<dbReference type="EMBL" id="AVOT02018859">
    <property type="protein sequence ID" value="MBW0506048.1"/>
    <property type="molecule type" value="Genomic_DNA"/>
</dbReference>
<organism evidence="1 2">
    <name type="scientific">Austropuccinia psidii MF-1</name>
    <dbReference type="NCBI Taxonomy" id="1389203"/>
    <lineage>
        <taxon>Eukaryota</taxon>
        <taxon>Fungi</taxon>
        <taxon>Dikarya</taxon>
        <taxon>Basidiomycota</taxon>
        <taxon>Pucciniomycotina</taxon>
        <taxon>Pucciniomycetes</taxon>
        <taxon>Pucciniales</taxon>
        <taxon>Sphaerophragmiaceae</taxon>
        <taxon>Austropuccinia</taxon>
    </lineage>
</organism>
<reference evidence="1" key="1">
    <citation type="submission" date="2021-03" db="EMBL/GenBank/DDBJ databases">
        <title>Draft genome sequence of rust myrtle Austropuccinia psidii MF-1, a brazilian biotype.</title>
        <authorList>
            <person name="Quecine M.C."/>
            <person name="Pachon D.M.R."/>
            <person name="Bonatelli M.L."/>
            <person name="Correr F.H."/>
            <person name="Franceschini L.M."/>
            <person name="Leite T.F."/>
            <person name="Margarido G.R.A."/>
            <person name="Almeida C.A."/>
            <person name="Ferrarezi J.A."/>
            <person name="Labate C.A."/>
        </authorList>
    </citation>
    <scope>NUCLEOTIDE SEQUENCE</scope>
    <source>
        <strain evidence="1">MF-1</strain>
    </source>
</reference>
<accession>A0A9Q3HHW9</accession>
<dbReference type="Proteomes" id="UP000765509">
    <property type="component" value="Unassembled WGS sequence"/>
</dbReference>
<proteinExistence type="predicted"/>
<evidence type="ECO:0000313" key="1">
    <source>
        <dbReference type="EMBL" id="MBW0506048.1"/>
    </source>
</evidence>
<dbReference type="AlphaFoldDB" id="A0A9Q3HHW9"/>
<evidence type="ECO:0000313" key="2">
    <source>
        <dbReference type="Proteomes" id="UP000765509"/>
    </source>
</evidence>